<protein>
    <recommendedName>
        <fullName evidence="2">site-specific DNA-methyltransferase (adenine-specific)</fullName>
        <ecNumber evidence="2">2.1.1.72</ecNumber>
    </recommendedName>
</protein>
<reference evidence="11" key="1">
    <citation type="submission" date="2016-11" db="EMBL/GenBank/DDBJ databases">
        <authorList>
            <person name="Varghese N."/>
            <person name="Submissions S."/>
        </authorList>
    </citation>
    <scope>NUCLEOTIDE SEQUENCE [LARGE SCALE GENOMIC DNA]</scope>
    <source>
        <strain evidence="11">DSM 27619</strain>
    </source>
</reference>
<dbReference type="GO" id="GO:0009007">
    <property type="term" value="F:site-specific DNA-methyltransferase (adenine-specific) activity"/>
    <property type="evidence" value="ECO:0007669"/>
    <property type="project" value="UniProtKB-EC"/>
</dbReference>
<evidence type="ECO:0000259" key="8">
    <source>
        <dbReference type="Pfam" id="PF02384"/>
    </source>
</evidence>
<organism evidence="10 11">
    <name type="scientific">Chryseobacterium arachidis</name>
    <dbReference type="NCBI Taxonomy" id="1416778"/>
    <lineage>
        <taxon>Bacteria</taxon>
        <taxon>Pseudomonadati</taxon>
        <taxon>Bacteroidota</taxon>
        <taxon>Flavobacteriia</taxon>
        <taxon>Flavobacteriales</taxon>
        <taxon>Weeksellaceae</taxon>
        <taxon>Chryseobacterium group</taxon>
        <taxon>Chryseobacterium</taxon>
    </lineage>
</organism>
<dbReference type="STRING" id="1416778.SAMN05443633_103268"/>
<dbReference type="InterPro" id="IPR002052">
    <property type="entry name" value="DNA_methylase_N6_adenine_CS"/>
</dbReference>
<dbReference type="OrthoDB" id="9814572at2"/>
<dbReference type="SUPFAM" id="SSF53335">
    <property type="entry name" value="S-adenosyl-L-methionine-dependent methyltransferases"/>
    <property type="match status" value="1"/>
</dbReference>
<proteinExistence type="inferred from homology"/>
<dbReference type="GO" id="GO:0009307">
    <property type="term" value="P:DNA restriction-modification system"/>
    <property type="evidence" value="ECO:0007669"/>
    <property type="project" value="UniProtKB-KW"/>
</dbReference>
<dbReference type="Pfam" id="PF02384">
    <property type="entry name" value="N6_Mtase"/>
    <property type="match status" value="1"/>
</dbReference>
<gene>
    <name evidence="10" type="ORF">SAMN05443633_103268</name>
</gene>
<dbReference type="GO" id="GO:0032259">
    <property type="term" value="P:methylation"/>
    <property type="evidence" value="ECO:0007669"/>
    <property type="project" value="UniProtKB-KW"/>
</dbReference>
<dbReference type="EC" id="2.1.1.72" evidence="2"/>
<dbReference type="GO" id="GO:0003677">
    <property type="term" value="F:DNA binding"/>
    <property type="evidence" value="ECO:0007669"/>
    <property type="project" value="InterPro"/>
</dbReference>
<keyword evidence="3" id="KW-0489">Methyltransferase</keyword>
<keyword evidence="6" id="KW-0680">Restriction system</keyword>
<dbReference type="PROSITE" id="PS00092">
    <property type="entry name" value="N6_MTASE"/>
    <property type="match status" value="1"/>
</dbReference>
<evidence type="ECO:0000256" key="6">
    <source>
        <dbReference type="ARBA" id="ARBA00022747"/>
    </source>
</evidence>
<evidence type="ECO:0000256" key="1">
    <source>
        <dbReference type="ARBA" id="ARBA00006594"/>
    </source>
</evidence>
<evidence type="ECO:0000259" key="9">
    <source>
        <dbReference type="Pfam" id="PF12161"/>
    </source>
</evidence>
<comment type="similarity">
    <text evidence="1">Belongs to the N(4)/N(6)-methyltransferase family.</text>
</comment>
<evidence type="ECO:0000256" key="3">
    <source>
        <dbReference type="ARBA" id="ARBA00022603"/>
    </source>
</evidence>
<dbReference type="InterPro" id="IPR051537">
    <property type="entry name" value="DNA_Adenine_Mtase"/>
</dbReference>
<dbReference type="GO" id="GO:0008170">
    <property type="term" value="F:N-methyltransferase activity"/>
    <property type="evidence" value="ECO:0007669"/>
    <property type="project" value="InterPro"/>
</dbReference>
<evidence type="ECO:0000256" key="7">
    <source>
        <dbReference type="ARBA" id="ARBA00047942"/>
    </source>
</evidence>
<evidence type="ECO:0000256" key="5">
    <source>
        <dbReference type="ARBA" id="ARBA00022691"/>
    </source>
</evidence>
<dbReference type="Pfam" id="PF12161">
    <property type="entry name" value="HsdM_N"/>
    <property type="match status" value="1"/>
</dbReference>
<dbReference type="PRINTS" id="PR00507">
    <property type="entry name" value="N12N6MTFRASE"/>
</dbReference>
<evidence type="ECO:0000313" key="10">
    <source>
        <dbReference type="EMBL" id="SHF21498.1"/>
    </source>
</evidence>
<dbReference type="AlphaFoldDB" id="A0A1M4ZU18"/>
<dbReference type="Gene3D" id="1.20.1260.30">
    <property type="match status" value="1"/>
</dbReference>
<sequence>MAKKTAATEQSLTKKVWNLATILSSQGVGFTDYITQLTYLLFLKMDNENVEIFGEESAIPDGYRWNDLTELDGLDLIDHYEKTLKLLSQEDNLIGTIYTKAQNKIEKPVYLKKVITLIDEENWLSMDGDVKGAIYESILEKNGQDKKSGAGQYFTPRPLINTMVEVTRPQIGETVCDPACGTGGFLLTAYDYMKEQSQDKEKRAFLRDKALHGNDNTPLVVTLASMNLYLHGIGTERSPIECCDSLEREPDTLVDVVLANPPFGNRPAGSTDIAAMRTDLYVSTSNNQLNFMQQIMLMLKNGGRAAVVLPDNVLFEGGAGETIRKKLLTEFNLHTILRLPTGIFYANGVKANVLFFSKGNKTNETWYYDYRTNVKHTLATNPMRRQHLDDFIKCYNAENINSRIETYSKENPSGRWRKYTSAELLGRDKTSLDITWIKTGEETVDMSLAELLSQIEEKSSNISRAVTSLKEIIGKIEE</sequence>
<dbReference type="PANTHER" id="PTHR42933">
    <property type="entry name" value="SLR6095 PROTEIN"/>
    <property type="match status" value="1"/>
</dbReference>
<evidence type="ECO:0000313" key="11">
    <source>
        <dbReference type="Proteomes" id="UP000184518"/>
    </source>
</evidence>
<dbReference type="Proteomes" id="UP000184518">
    <property type="component" value="Unassembled WGS sequence"/>
</dbReference>
<dbReference type="EMBL" id="FQUT01000003">
    <property type="protein sequence ID" value="SHF21498.1"/>
    <property type="molecule type" value="Genomic_DNA"/>
</dbReference>
<feature type="domain" description="DNA methylase adenine-specific" evidence="8">
    <location>
        <begin position="128"/>
        <end position="409"/>
    </location>
</feature>
<keyword evidence="11" id="KW-1185">Reference proteome</keyword>
<dbReference type="InterPro" id="IPR029063">
    <property type="entry name" value="SAM-dependent_MTases_sf"/>
</dbReference>
<dbReference type="InterPro" id="IPR003356">
    <property type="entry name" value="DNA_methylase_A-5"/>
</dbReference>
<evidence type="ECO:0000256" key="2">
    <source>
        <dbReference type="ARBA" id="ARBA00011900"/>
    </source>
</evidence>
<accession>A0A1M4ZU18</accession>
<dbReference type="PANTHER" id="PTHR42933:SF4">
    <property type="entry name" value="TYPE I RESTRICTION ENZYME ECOKI METHYLASE SUBUNIT"/>
    <property type="match status" value="1"/>
</dbReference>
<dbReference type="Gene3D" id="3.40.50.150">
    <property type="entry name" value="Vaccinia Virus protein VP39"/>
    <property type="match status" value="1"/>
</dbReference>
<name>A0A1M4ZU18_9FLAO</name>
<dbReference type="InterPro" id="IPR022749">
    <property type="entry name" value="D12N6_MeTrfase_N"/>
</dbReference>
<evidence type="ECO:0000256" key="4">
    <source>
        <dbReference type="ARBA" id="ARBA00022679"/>
    </source>
</evidence>
<dbReference type="InterPro" id="IPR038333">
    <property type="entry name" value="T1MK-like_N_sf"/>
</dbReference>
<dbReference type="RefSeq" id="WP_072955121.1">
    <property type="nucleotide sequence ID" value="NZ_FQUT01000003.1"/>
</dbReference>
<feature type="domain" description="N6 adenine-specific DNA methyltransferase N-terminal" evidence="9">
    <location>
        <begin position="12"/>
        <end position="117"/>
    </location>
</feature>
<keyword evidence="4" id="KW-0808">Transferase</keyword>
<keyword evidence="5" id="KW-0949">S-adenosyl-L-methionine</keyword>
<comment type="catalytic activity">
    <reaction evidence="7">
        <text>a 2'-deoxyadenosine in DNA + S-adenosyl-L-methionine = an N(6)-methyl-2'-deoxyadenosine in DNA + S-adenosyl-L-homocysteine + H(+)</text>
        <dbReference type="Rhea" id="RHEA:15197"/>
        <dbReference type="Rhea" id="RHEA-COMP:12418"/>
        <dbReference type="Rhea" id="RHEA-COMP:12419"/>
        <dbReference type="ChEBI" id="CHEBI:15378"/>
        <dbReference type="ChEBI" id="CHEBI:57856"/>
        <dbReference type="ChEBI" id="CHEBI:59789"/>
        <dbReference type="ChEBI" id="CHEBI:90615"/>
        <dbReference type="ChEBI" id="CHEBI:90616"/>
        <dbReference type="EC" id="2.1.1.72"/>
    </reaction>
</comment>